<sequence length="307" mass="34845">MTLFPDIDELLALRHQARGIGLVSATKTSTPLSGLYASVFRGQGMDFDEVREYRAGDEVRHIDWRVTARMRKPYLKVFREERERDVVLCVDCSRKMALATQGTFKSIQAARVAALLGWSAQAHGDRVGGVLFGREALSFFAPSRALRTFSQFLRALAQAPSELNNAPVTDLAHVLPVLSRSTDTGSLLFILTDFNWISVTTLQRHLSLLHQQHEVVLIALDDVVDYELPAVGWVNFIEEEGRSVRVNLDDETARMRYRQAWHVRRDALIQTCRRLAIDFFSVHTDQDPYEAVITGLRQRAARSRAHR</sequence>
<dbReference type="InterPro" id="IPR002881">
    <property type="entry name" value="DUF58"/>
</dbReference>
<dbReference type="OrthoDB" id="9776116at2"/>
<organism evidence="2 3">
    <name type="scientific">Thioflexithrix psekupsensis</name>
    <dbReference type="NCBI Taxonomy" id="1570016"/>
    <lineage>
        <taxon>Bacteria</taxon>
        <taxon>Pseudomonadati</taxon>
        <taxon>Pseudomonadota</taxon>
        <taxon>Gammaproteobacteria</taxon>
        <taxon>Thiotrichales</taxon>
        <taxon>Thioflexithrix</taxon>
    </lineage>
</organism>
<evidence type="ECO:0000313" key="3">
    <source>
        <dbReference type="Proteomes" id="UP000194798"/>
    </source>
</evidence>
<evidence type="ECO:0000313" key="2">
    <source>
        <dbReference type="EMBL" id="OUD14351.1"/>
    </source>
</evidence>
<dbReference type="RefSeq" id="WP_086488130.1">
    <property type="nucleotide sequence ID" value="NZ_MSLT01000012.1"/>
</dbReference>
<dbReference type="InterPro" id="IPR036465">
    <property type="entry name" value="vWFA_dom_sf"/>
</dbReference>
<dbReference type="EMBL" id="MSLT01000012">
    <property type="protein sequence ID" value="OUD14351.1"/>
    <property type="molecule type" value="Genomic_DNA"/>
</dbReference>
<gene>
    <name evidence="2" type="ORF">TPSD3_08520</name>
</gene>
<accession>A0A251X8Q3</accession>
<reference evidence="2 3" key="1">
    <citation type="submission" date="2016-12" db="EMBL/GenBank/DDBJ databases">
        <title>Thioflexothrix psekupsii D3 genome sequencing and assembly.</title>
        <authorList>
            <person name="Fomenkov A."/>
            <person name="Vincze T."/>
            <person name="Grabovich M."/>
            <person name="Anton B.P."/>
            <person name="Dubinina G."/>
            <person name="Orlova M."/>
            <person name="Belousova E."/>
            <person name="Roberts R.J."/>
        </authorList>
    </citation>
    <scope>NUCLEOTIDE SEQUENCE [LARGE SCALE GENOMIC DNA]</scope>
    <source>
        <strain evidence="2">D3</strain>
    </source>
</reference>
<proteinExistence type="predicted"/>
<dbReference type="SUPFAM" id="SSF53300">
    <property type="entry name" value="vWA-like"/>
    <property type="match status" value="1"/>
</dbReference>
<evidence type="ECO:0000259" key="1">
    <source>
        <dbReference type="Pfam" id="PF01882"/>
    </source>
</evidence>
<dbReference type="Proteomes" id="UP000194798">
    <property type="component" value="Unassembled WGS sequence"/>
</dbReference>
<name>A0A251X8Q3_9GAMM</name>
<protein>
    <recommendedName>
        <fullName evidence="1">DUF58 domain-containing protein</fullName>
    </recommendedName>
</protein>
<feature type="domain" description="DUF58" evidence="1">
    <location>
        <begin position="49"/>
        <end position="264"/>
    </location>
</feature>
<dbReference type="Gene3D" id="3.40.50.410">
    <property type="entry name" value="von Willebrand factor, type A domain"/>
    <property type="match status" value="1"/>
</dbReference>
<dbReference type="AlphaFoldDB" id="A0A251X8Q3"/>
<comment type="caution">
    <text evidence="2">The sequence shown here is derived from an EMBL/GenBank/DDBJ whole genome shotgun (WGS) entry which is preliminary data.</text>
</comment>
<dbReference type="PANTHER" id="PTHR33608:SF12">
    <property type="entry name" value="DUF58 DOMAIN-CONTAINING PROTEIN"/>
    <property type="match status" value="1"/>
</dbReference>
<dbReference type="Pfam" id="PF01882">
    <property type="entry name" value="DUF58"/>
    <property type="match status" value="1"/>
</dbReference>
<dbReference type="PANTHER" id="PTHR33608">
    <property type="entry name" value="BLL2464 PROTEIN"/>
    <property type="match status" value="1"/>
</dbReference>
<keyword evidence="3" id="KW-1185">Reference proteome</keyword>